<evidence type="ECO:0000256" key="1">
    <source>
        <dbReference type="ARBA" id="ARBA00012417"/>
    </source>
</evidence>
<dbReference type="GO" id="GO:0006261">
    <property type="term" value="P:DNA-templated DNA replication"/>
    <property type="evidence" value="ECO:0007669"/>
    <property type="project" value="TreeGrafter"/>
</dbReference>
<comment type="catalytic activity">
    <reaction evidence="8">
        <text>DNA(n) + a 2'-deoxyribonucleoside 5'-triphosphate = DNA(n+1) + diphosphate</text>
        <dbReference type="Rhea" id="RHEA:22508"/>
        <dbReference type="Rhea" id="RHEA-COMP:17339"/>
        <dbReference type="Rhea" id="RHEA-COMP:17340"/>
        <dbReference type="ChEBI" id="CHEBI:33019"/>
        <dbReference type="ChEBI" id="CHEBI:61560"/>
        <dbReference type="ChEBI" id="CHEBI:173112"/>
        <dbReference type="EC" id="2.7.7.7"/>
    </reaction>
</comment>
<dbReference type="Gene3D" id="1.10.8.60">
    <property type="match status" value="1"/>
</dbReference>
<dbReference type="GO" id="GO:0003887">
    <property type="term" value="F:DNA-directed DNA polymerase activity"/>
    <property type="evidence" value="ECO:0007669"/>
    <property type="project" value="UniProtKB-KW"/>
</dbReference>
<keyword evidence="3" id="KW-0808">Transferase</keyword>
<dbReference type="Proteomes" id="UP000242520">
    <property type="component" value="Unassembled WGS sequence"/>
</dbReference>
<dbReference type="STRING" id="1123350.SAMN02744040_00051"/>
<evidence type="ECO:0000256" key="2">
    <source>
        <dbReference type="ARBA" id="ARBA00017703"/>
    </source>
</evidence>
<dbReference type="InterPro" id="IPR008921">
    <property type="entry name" value="DNA_pol3_clamp-load_cplx_C"/>
</dbReference>
<keyword evidence="6" id="KW-0239">DNA-directed DNA polymerase</keyword>
<dbReference type="InterPro" id="IPR010372">
    <property type="entry name" value="DNA_pol3_delta_N"/>
</dbReference>
<organism evidence="11 12">
    <name type="scientific">Tepidibacter thalassicus DSM 15285</name>
    <dbReference type="NCBI Taxonomy" id="1123350"/>
    <lineage>
        <taxon>Bacteria</taxon>
        <taxon>Bacillati</taxon>
        <taxon>Bacillota</taxon>
        <taxon>Clostridia</taxon>
        <taxon>Peptostreptococcales</taxon>
        <taxon>Peptostreptococcaceae</taxon>
        <taxon>Tepidibacter</taxon>
    </lineage>
</organism>
<dbReference type="Gene3D" id="3.40.50.300">
    <property type="entry name" value="P-loop containing nucleotide triphosphate hydrolases"/>
    <property type="match status" value="1"/>
</dbReference>
<dbReference type="RefSeq" id="WP_072722874.1">
    <property type="nucleotide sequence ID" value="NZ_FQXH01000005.1"/>
</dbReference>
<protein>
    <recommendedName>
        <fullName evidence="2">DNA polymerase III subunit delta</fullName>
        <ecNumber evidence="1">2.7.7.7</ecNumber>
    </recommendedName>
</protein>
<evidence type="ECO:0000256" key="4">
    <source>
        <dbReference type="ARBA" id="ARBA00022695"/>
    </source>
</evidence>
<name>A0A1M5NHV4_9FIRM</name>
<accession>A0A1M5NHV4</accession>
<keyword evidence="4" id="KW-0548">Nucleotidyltransferase</keyword>
<keyword evidence="5" id="KW-0235">DNA replication</keyword>
<dbReference type="InterPro" id="IPR048466">
    <property type="entry name" value="DNA_pol3_delta-like_C"/>
</dbReference>
<evidence type="ECO:0000256" key="5">
    <source>
        <dbReference type="ARBA" id="ARBA00022705"/>
    </source>
</evidence>
<dbReference type="InterPro" id="IPR027417">
    <property type="entry name" value="P-loop_NTPase"/>
</dbReference>
<dbReference type="SUPFAM" id="SSF52540">
    <property type="entry name" value="P-loop containing nucleoside triphosphate hydrolases"/>
    <property type="match status" value="1"/>
</dbReference>
<evidence type="ECO:0000259" key="9">
    <source>
        <dbReference type="Pfam" id="PF06144"/>
    </source>
</evidence>
<dbReference type="AlphaFoldDB" id="A0A1M5NHV4"/>
<dbReference type="GO" id="GO:0003677">
    <property type="term" value="F:DNA binding"/>
    <property type="evidence" value="ECO:0007669"/>
    <property type="project" value="InterPro"/>
</dbReference>
<evidence type="ECO:0000259" key="10">
    <source>
        <dbReference type="Pfam" id="PF21694"/>
    </source>
</evidence>
<dbReference type="EC" id="2.7.7.7" evidence="1"/>
<dbReference type="PANTHER" id="PTHR34388:SF1">
    <property type="entry name" value="DNA POLYMERASE III SUBUNIT DELTA"/>
    <property type="match status" value="1"/>
</dbReference>
<dbReference type="Pfam" id="PF06144">
    <property type="entry name" value="DNA_pol3_delta"/>
    <property type="match status" value="1"/>
</dbReference>
<dbReference type="Gene3D" id="1.20.272.10">
    <property type="match status" value="1"/>
</dbReference>
<sequence>MKYKDIIKDIKSKNFKNLYLFYGRETYLLDNIIKVFKDSLNSSLLDFNCSILDGREITMDLLLSNVETLPFMDDRRIIIVKDFELLKNKRKNFTEKDESDLISYLKNIPQQSTLVFIVYGDIDKRRKLAKGLIKQGIVLNCDKLDSTELFKWVKNKFKKENVNIDAEQIIYFLNIEDYQNKNSNKTLSDLENQIIKIASFTGNGNVVTKEIIDKLSSKKIENDIFKLIDAIGNKNSSLSMKILNDMILEGESPLMILNMIGRQFRIIIQSKQLKKMGYSSTVISQKINVHPYVVSKALNQGMNFDNEIIVKILNEVLNADFSIKNGLIKDTLALEIIISKFCV</sequence>
<keyword evidence="12" id="KW-1185">Reference proteome</keyword>
<proteinExistence type="inferred from homology"/>
<feature type="domain" description="DNA polymerase III delta N-terminal" evidence="9">
    <location>
        <begin position="19"/>
        <end position="141"/>
    </location>
</feature>
<dbReference type="InterPro" id="IPR005790">
    <property type="entry name" value="DNA_polIII_delta"/>
</dbReference>
<dbReference type="Pfam" id="PF21694">
    <property type="entry name" value="DNA_pol3_delta_C"/>
    <property type="match status" value="1"/>
</dbReference>
<evidence type="ECO:0000256" key="7">
    <source>
        <dbReference type="ARBA" id="ARBA00034754"/>
    </source>
</evidence>
<dbReference type="NCBIfam" id="TIGR01128">
    <property type="entry name" value="holA"/>
    <property type="match status" value="1"/>
</dbReference>
<reference evidence="12" key="1">
    <citation type="submission" date="2016-11" db="EMBL/GenBank/DDBJ databases">
        <authorList>
            <person name="Varghese N."/>
            <person name="Submissions S."/>
        </authorList>
    </citation>
    <scope>NUCLEOTIDE SEQUENCE [LARGE SCALE GENOMIC DNA]</scope>
    <source>
        <strain evidence="12">DSM 15285</strain>
    </source>
</reference>
<evidence type="ECO:0000313" key="12">
    <source>
        <dbReference type="Proteomes" id="UP000242520"/>
    </source>
</evidence>
<gene>
    <name evidence="11" type="ORF">SAMN02744040_00051</name>
</gene>
<dbReference type="SUPFAM" id="SSF48019">
    <property type="entry name" value="post-AAA+ oligomerization domain-like"/>
    <property type="match status" value="1"/>
</dbReference>
<dbReference type="GO" id="GO:0009360">
    <property type="term" value="C:DNA polymerase III complex"/>
    <property type="evidence" value="ECO:0007669"/>
    <property type="project" value="InterPro"/>
</dbReference>
<evidence type="ECO:0000256" key="6">
    <source>
        <dbReference type="ARBA" id="ARBA00022932"/>
    </source>
</evidence>
<dbReference type="OrthoDB" id="9775929at2"/>
<feature type="domain" description="DNA polymerase III delta subunit-like C-terminal" evidence="10">
    <location>
        <begin position="221"/>
        <end position="341"/>
    </location>
</feature>
<evidence type="ECO:0000256" key="8">
    <source>
        <dbReference type="ARBA" id="ARBA00049244"/>
    </source>
</evidence>
<comment type="similarity">
    <text evidence="7">Belongs to the DNA polymerase HolA subunit family.</text>
</comment>
<dbReference type="PANTHER" id="PTHR34388">
    <property type="entry name" value="DNA POLYMERASE III SUBUNIT DELTA"/>
    <property type="match status" value="1"/>
</dbReference>
<evidence type="ECO:0000256" key="3">
    <source>
        <dbReference type="ARBA" id="ARBA00022679"/>
    </source>
</evidence>
<evidence type="ECO:0000313" key="11">
    <source>
        <dbReference type="EMBL" id="SHG89154.1"/>
    </source>
</evidence>
<dbReference type="EMBL" id="FQXH01000005">
    <property type="protein sequence ID" value="SHG89154.1"/>
    <property type="molecule type" value="Genomic_DNA"/>
</dbReference>